<keyword evidence="1" id="KW-1133">Transmembrane helix</keyword>
<protein>
    <submittedName>
        <fullName evidence="3">Plastocyanin</fullName>
    </submittedName>
</protein>
<keyword evidence="4" id="KW-1185">Reference proteome</keyword>
<dbReference type="Proteomes" id="UP000242181">
    <property type="component" value="Unassembled WGS sequence"/>
</dbReference>
<evidence type="ECO:0000259" key="2">
    <source>
        <dbReference type="Pfam" id="PF13473"/>
    </source>
</evidence>
<evidence type="ECO:0000313" key="3">
    <source>
        <dbReference type="EMBL" id="PSJ44968.1"/>
    </source>
</evidence>
<dbReference type="InterPro" id="IPR008972">
    <property type="entry name" value="Cupredoxin"/>
</dbReference>
<evidence type="ECO:0000313" key="4">
    <source>
        <dbReference type="Proteomes" id="UP000242181"/>
    </source>
</evidence>
<comment type="caution">
    <text evidence="3">The sequence shown here is derived from an EMBL/GenBank/DDBJ whole genome shotgun (WGS) entry which is preliminary data.</text>
</comment>
<dbReference type="OrthoDB" id="9800141at2"/>
<reference evidence="3 4" key="1">
    <citation type="submission" date="2018-03" db="EMBL/GenBank/DDBJ databases">
        <title>The draft genome of Zobellella taiwanensis JCM 13381.</title>
        <authorList>
            <person name="Liu L."/>
            <person name="Li L."/>
            <person name="Wang T."/>
            <person name="Zhang X."/>
            <person name="Liang L."/>
        </authorList>
    </citation>
    <scope>NUCLEOTIDE SEQUENCE [LARGE SCALE GENOMIC DNA]</scope>
    <source>
        <strain evidence="3 4">JCM 13381</strain>
    </source>
</reference>
<dbReference type="RefSeq" id="WP_106452765.1">
    <property type="nucleotide sequence ID" value="NZ_PXYH01000006.1"/>
</dbReference>
<dbReference type="Gene3D" id="2.60.40.420">
    <property type="entry name" value="Cupredoxins - blue copper proteins"/>
    <property type="match status" value="1"/>
</dbReference>
<proteinExistence type="predicted"/>
<dbReference type="AlphaFoldDB" id="A0A2P7R446"/>
<dbReference type="InterPro" id="IPR028096">
    <property type="entry name" value="EfeO_Cupredoxin"/>
</dbReference>
<organism evidence="3 4">
    <name type="scientific">Zobellella taiwanensis</name>
    <dbReference type="NCBI Taxonomy" id="347535"/>
    <lineage>
        <taxon>Bacteria</taxon>
        <taxon>Pseudomonadati</taxon>
        <taxon>Pseudomonadota</taxon>
        <taxon>Gammaproteobacteria</taxon>
        <taxon>Aeromonadales</taxon>
        <taxon>Aeromonadaceae</taxon>
        <taxon>Zobellella</taxon>
    </lineage>
</organism>
<sequence>MILVNVLGVLLIALIVWWFWLYQPQATDLGASELTIVVENGTYQPARIQVPANQSVVLSFLRKDSSPCSETVLFPALKLSETLPLNKVKNITLPAMQEGEYDFHCQMQMYRGRLLVV</sequence>
<keyword evidence="1" id="KW-0472">Membrane</keyword>
<evidence type="ECO:0000256" key="1">
    <source>
        <dbReference type="SAM" id="Phobius"/>
    </source>
</evidence>
<gene>
    <name evidence="3" type="ORF">C7I36_05710</name>
</gene>
<dbReference type="SUPFAM" id="SSF49503">
    <property type="entry name" value="Cupredoxins"/>
    <property type="match status" value="1"/>
</dbReference>
<dbReference type="Pfam" id="PF13473">
    <property type="entry name" value="Cupredoxin_1"/>
    <property type="match status" value="1"/>
</dbReference>
<dbReference type="EMBL" id="PXYH01000006">
    <property type="protein sequence ID" value="PSJ44968.1"/>
    <property type="molecule type" value="Genomic_DNA"/>
</dbReference>
<name>A0A2P7R446_9GAMM</name>
<keyword evidence="1" id="KW-0812">Transmembrane</keyword>
<feature type="domain" description="EfeO-type cupredoxin-like" evidence="2">
    <location>
        <begin position="12"/>
        <end position="116"/>
    </location>
</feature>
<feature type="transmembrane region" description="Helical" evidence="1">
    <location>
        <begin position="6"/>
        <end position="22"/>
    </location>
</feature>
<accession>A0A2P7R446</accession>